<comment type="caution">
    <text evidence="2">The sequence shown here is derived from an EMBL/GenBank/DDBJ whole genome shotgun (WGS) entry which is preliminary data.</text>
</comment>
<organism evidence="2">
    <name type="scientific">Cladocopium goreaui</name>
    <dbReference type="NCBI Taxonomy" id="2562237"/>
    <lineage>
        <taxon>Eukaryota</taxon>
        <taxon>Sar</taxon>
        <taxon>Alveolata</taxon>
        <taxon>Dinophyceae</taxon>
        <taxon>Suessiales</taxon>
        <taxon>Symbiodiniaceae</taxon>
        <taxon>Cladocopium</taxon>
    </lineage>
</organism>
<dbReference type="AlphaFoldDB" id="A0A9P1DFL3"/>
<keyword evidence="1" id="KW-0812">Transmembrane</keyword>
<dbReference type="EMBL" id="CAMXCT010004361">
    <property type="protein sequence ID" value="CAI4008716.1"/>
    <property type="molecule type" value="Genomic_DNA"/>
</dbReference>
<reference evidence="2" key="1">
    <citation type="submission" date="2022-10" db="EMBL/GenBank/DDBJ databases">
        <authorList>
            <person name="Chen Y."/>
            <person name="Dougan E. K."/>
            <person name="Chan C."/>
            <person name="Rhodes N."/>
            <person name="Thang M."/>
        </authorList>
    </citation>
    <scope>NUCLEOTIDE SEQUENCE</scope>
</reference>
<evidence type="ECO:0000313" key="4">
    <source>
        <dbReference type="EMBL" id="CAL4796028.1"/>
    </source>
</evidence>
<evidence type="ECO:0000313" key="2">
    <source>
        <dbReference type="EMBL" id="CAI4008716.1"/>
    </source>
</evidence>
<reference evidence="3" key="2">
    <citation type="submission" date="2024-04" db="EMBL/GenBank/DDBJ databases">
        <authorList>
            <person name="Chen Y."/>
            <person name="Shah S."/>
            <person name="Dougan E. K."/>
            <person name="Thang M."/>
            <person name="Chan C."/>
        </authorList>
    </citation>
    <scope>NUCLEOTIDE SEQUENCE [LARGE SCALE GENOMIC DNA]</scope>
</reference>
<keyword evidence="1" id="KW-0472">Membrane</keyword>
<feature type="transmembrane region" description="Helical" evidence="1">
    <location>
        <begin position="86"/>
        <end position="106"/>
    </location>
</feature>
<keyword evidence="5" id="KW-1185">Reference proteome</keyword>
<protein>
    <submittedName>
        <fullName evidence="4">EF-hand domain-containing protein</fullName>
    </submittedName>
</protein>
<name>A0A9P1DFL3_9DINO</name>
<evidence type="ECO:0000313" key="5">
    <source>
        <dbReference type="Proteomes" id="UP001152797"/>
    </source>
</evidence>
<dbReference type="EMBL" id="CAMXCT020004361">
    <property type="protein sequence ID" value="CAL1162091.1"/>
    <property type="molecule type" value="Genomic_DNA"/>
</dbReference>
<feature type="non-terminal residue" evidence="2">
    <location>
        <position position="423"/>
    </location>
</feature>
<accession>A0A9P1DFL3</accession>
<sequence length="423" mass="45822">MSFLELLREGRLWWSAADCTGFSWATVLLLLCFAFWLGIICGFFLSAVIFSPGCRKLLVVALQTLISLLSPGGLVQDRALAVRSRLAGSFSFFGLLLGAVPAVWSAEWVRAVLGAKGPEDYEGINLAPMSHLACRLRSQARSGWTPLRRLGRALRAGLSARDCLRNPHPTAVVRSPSLEFKNLVFVVLRGGPQGRAGWTKSPEIYFRAVGGPGVPFDISSVSHAFPSEVEAEEIEAQFRAAGPVGTFFYFAATTPDGTQLWQAATYVARIRAGGLMFCLPAEEEVVLFFEAGGGAPEEMFVTYQCECQLETPRGRSLGEAAILLVDCGWGGLGFFRRPGRSSTGALIRFKVGDTVGRPIKTALEASTDQWVTEAMDEDTAAEYMTGIGGEEGVPDLDGEPLDSGVASQLLQRLEQLERRLDTL</sequence>
<feature type="transmembrane region" description="Helical" evidence="1">
    <location>
        <begin position="22"/>
        <end position="50"/>
    </location>
</feature>
<evidence type="ECO:0000256" key="1">
    <source>
        <dbReference type="SAM" id="Phobius"/>
    </source>
</evidence>
<dbReference type="EMBL" id="CAMXCT030004361">
    <property type="protein sequence ID" value="CAL4796028.1"/>
    <property type="molecule type" value="Genomic_DNA"/>
</dbReference>
<gene>
    <name evidence="2" type="ORF">C1SCF055_LOCUS34130</name>
</gene>
<dbReference type="Proteomes" id="UP001152797">
    <property type="component" value="Unassembled WGS sequence"/>
</dbReference>
<proteinExistence type="predicted"/>
<keyword evidence="1" id="KW-1133">Transmembrane helix</keyword>
<evidence type="ECO:0000313" key="3">
    <source>
        <dbReference type="EMBL" id="CAL1162091.1"/>
    </source>
</evidence>